<feature type="coiled-coil region" evidence="1">
    <location>
        <begin position="133"/>
        <end position="231"/>
    </location>
</feature>
<evidence type="ECO:0000313" key="3">
    <source>
        <dbReference type="EMBL" id="CAB4013815.1"/>
    </source>
</evidence>
<evidence type="ECO:0000256" key="1">
    <source>
        <dbReference type="SAM" id="Coils"/>
    </source>
</evidence>
<comment type="caution">
    <text evidence="3">The sequence shown here is derived from an EMBL/GenBank/DDBJ whole genome shotgun (WGS) entry which is preliminary data.</text>
</comment>
<feature type="non-terminal residue" evidence="3">
    <location>
        <position position="1"/>
    </location>
</feature>
<gene>
    <name evidence="3" type="ORF">PACLA_8A042345</name>
</gene>
<dbReference type="Pfam" id="PF05557">
    <property type="entry name" value="MAD"/>
    <property type="match status" value="1"/>
</dbReference>
<dbReference type="InterPro" id="IPR008672">
    <property type="entry name" value="Mad1"/>
</dbReference>
<evidence type="ECO:0000256" key="2">
    <source>
        <dbReference type="SAM" id="MobiDB-lite"/>
    </source>
</evidence>
<evidence type="ECO:0000313" key="4">
    <source>
        <dbReference type="Proteomes" id="UP001152795"/>
    </source>
</evidence>
<dbReference type="GO" id="GO:0007094">
    <property type="term" value="P:mitotic spindle assembly checkpoint signaling"/>
    <property type="evidence" value="ECO:0007669"/>
    <property type="project" value="InterPro"/>
</dbReference>
<organism evidence="3 4">
    <name type="scientific">Paramuricea clavata</name>
    <name type="common">Red gorgonian</name>
    <name type="synonym">Violescent sea-whip</name>
    <dbReference type="NCBI Taxonomy" id="317549"/>
    <lineage>
        <taxon>Eukaryota</taxon>
        <taxon>Metazoa</taxon>
        <taxon>Cnidaria</taxon>
        <taxon>Anthozoa</taxon>
        <taxon>Octocorallia</taxon>
        <taxon>Malacalcyonacea</taxon>
        <taxon>Plexauridae</taxon>
        <taxon>Paramuricea</taxon>
    </lineage>
</organism>
<keyword evidence="1" id="KW-0175">Coiled coil</keyword>
<reference evidence="3" key="1">
    <citation type="submission" date="2020-04" db="EMBL/GenBank/DDBJ databases">
        <authorList>
            <person name="Alioto T."/>
            <person name="Alioto T."/>
            <person name="Gomez Garrido J."/>
        </authorList>
    </citation>
    <scope>NUCLEOTIDE SEQUENCE</scope>
    <source>
        <strain evidence="3">A484AB</strain>
    </source>
</reference>
<name>A0A7D9ERV9_PARCT</name>
<accession>A0A7D9ERV9</accession>
<protein>
    <submittedName>
        <fullName evidence="3">Mitotic spindle assembly checkpoint MAD1-like</fullName>
    </submittedName>
</protein>
<sequence length="243" mass="28864">MWDTPEDCTAVVQVMEEYERLARPTIIGRLNFDETPSPKFSSSFKAQTNNKSSKTDYSFARRSSKDREKDVALLCAKGKISQLENESKLMMTERKRARIEQDKEGEIHQGNLRREIEKNSELQQQLKYVFNQEKNVRDELKGTRKEFEDYKKKAEEKIHGLQRQMLKLNSEVEESKEGFWRQLTEMREKLTRQETEKIIAQNKLADNENQLEYYKKRYSQVSERVEELEESHSKCDGAEHRVK</sequence>
<feature type="compositionally biased region" description="Polar residues" evidence="2">
    <location>
        <begin position="38"/>
        <end position="56"/>
    </location>
</feature>
<proteinExistence type="predicted"/>
<feature type="region of interest" description="Disordered" evidence="2">
    <location>
        <begin position="36"/>
        <end position="67"/>
    </location>
</feature>
<dbReference type="OrthoDB" id="331602at2759"/>
<dbReference type="AlphaFoldDB" id="A0A7D9ERV9"/>
<dbReference type="EMBL" id="CACRXK020008032">
    <property type="protein sequence ID" value="CAB4013815.1"/>
    <property type="molecule type" value="Genomic_DNA"/>
</dbReference>
<dbReference type="Proteomes" id="UP001152795">
    <property type="component" value="Unassembled WGS sequence"/>
</dbReference>
<keyword evidence="4" id="KW-1185">Reference proteome</keyword>